<dbReference type="AlphaFoldDB" id="A0AAV4KI25"/>
<accession>A0AAV4KI25</accession>
<dbReference type="InterPro" id="IPR027417">
    <property type="entry name" value="P-loop_NTPase"/>
</dbReference>
<proteinExistence type="predicted"/>
<dbReference type="Pfam" id="PF13191">
    <property type="entry name" value="AAA_16"/>
    <property type="match status" value="1"/>
</dbReference>
<protein>
    <submittedName>
        <fullName evidence="4">ATP-binding protein</fullName>
    </submittedName>
</protein>
<keyword evidence="5" id="KW-1185">Reference proteome</keyword>
<dbReference type="Proteomes" id="UP000326029">
    <property type="component" value="Chromosome"/>
</dbReference>
<dbReference type="EMBL" id="CP023693">
    <property type="protein sequence ID" value="QEV30996.1"/>
    <property type="molecule type" value="Genomic_DNA"/>
</dbReference>
<evidence type="ECO:0000256" key="1">
    <source>
        <dbReference type="SAM" id="MobiDB-lite"/>
    </source>
</evidence>
<reference evidence="3" key="3">
    <citation type="submission" date="2023-08" db="EMBL/GenBank/DDBJ databases">
        <authorList>
            <person name="Sun Q."/>
            <person name="Ohkuma M."/>
        </authorList>
    </citation>
    <scope>NUCLEOTIDE SEQUENCE</scope>
    <source>
        <strain evidence="3">JCM 4205</strain>
    </source>
</reference>
<dbReference type="RefSeq" id="WP_062760872.1">
    <property type="nucleotide sequence ID" value="NZ_BMSJ01000003.1"/>
</dbReference>
<dbReference type="SUPFAM" id="SSF52540">
    <property type="entry name" value="P-loop containing nucleoside triphosphate hydrolases"/>
    <property type="match status" value="1"/>
</dbReference>
<dbReference type="InterPro" id="IPR041664">
    <property type="entry name" value="AAA_16"/>
</dbReference>
<evidence type="ECO:0000313" key="4">
    <source>
        <dbReference type="EMBL" id="QEV30996.1"/>
    </source>
</evidence>
<reference evidence="3 6" key="1">
    <citation type="journal article" date="2014" name="Int. J. Syst. Evol. Microbiol.">
        <title>Complete genome sequence of Corynebacterium casei LMG S-19264T (=DSM 44701T), isolated from a smear-ripened cheese.</title>
        <authorList>
            <consortium name="US DOE Joint Genome Institute (JGI-PGF)"/>
            <person name="Walter F."/>
            <person name="Albersmeier A."/>
            <person name="Kalinowski J."/>
            <person name="Ruckert C."/>
        </authorList>
    </citation>
    <scope>NUCLEOTIDE SEQUENCE [LARGE SCALE GENOMIC DNA]</scope>
    <source>
        <strain evidence="3 6">JCM 4205</strain>
    </source>
</reference>
<dbReference type="EMBL" id="BMSJ01000003">
    <property type="protein sequence ID" value="GGR20246.1"/>
    <property type="molecule type" value="Genomic_DNA"/>
</dbReference>
<evidence type="ECO:0000313" key="5">
    <source>
        <dbReference type="Proteomes" id="UP000326029"/>
    </source>
</evidence>
<sequence length="203" mass="21401">MGGRRSSADGGGFGRRRVRDTSDTVVGEVTELLARHGGAVVHGPWGAGKSTLLEAVYQRWSGEVLRIRSRQGDELLPCSGLVRLSEEFLPYAGEEIDAATRLRLRVLAARTLREAPRPLVVDDVQWLDQVSADVLGHVAGAVERDRLAVVATERTVGPPHRAAELLGGRPPVVPVRAAGHGGGRRPAGGARSAGALECGCAAQ</sequence>
<evidence type="ECO:0000259" key="2">
    <source>
        <dbReference type="Pfam" id="PF13191"/>
    </source>
</evidence>
<dbReference type="Gene3D" id="3.40.50.300">
    <property type="entry name" value="P-loop containing nucleotide triphosphate hydrolases"/>
    <property type="match status" value="1"/>
</dbReference>
<gene>
    <name evidence="4" type="ORF">CP977_01390</name>
    <name evidence="3" type="ORF">GCM10010497_23100</name>
</gene>
<dbReference type="GO" id="GO:0005524">
    <property type="term" value="F:ATP binding"/>
    <property type="evidence" value="ECO:0007669"/>
    <property type="project" value="UniProtKB-KW"/>
</dbReference>
<keyword evidence="4" id="KW-0067">ATP-binding</keyword>
<keyword evidence="4" id="KW-0547">Nucleotide-binding</keyword>
<feature type="region of interest" description="Disordered" evidence="1">
    <location>
        <begin position="1"/>
        <end position="20"/>
    </location>
</feature>
<evidence type="ECO:0000313" key="3">
    <source>
        <dbReference type="EMBL" id="GGR20246.1"/>
    </source>
</evidence>
<organism evidence="3 6">
    <name type="scientific">Streptomyces cinereoruber</name>
    <dbReference type="NCBI Taxonomy" id="67260"/>
    <lineage>
        <taxon>Bacteria</taxon>
        <taxon>Bacillati</taxon>
        <taxon>Actinomycetota</taxon>
        <taxon>Actinomycetes</taxon>
        <taxon>Kitasatosporales</taxon>
        <taxon>Streptomycetaceae</taxon>
        <taxon>Streptomyces</taxon>
    </lineage>
</organism>
<feature type="compositionally biased region" description="Gly residues" evidence="1">
    <location>
        <begin position="1"/>
        <end position="13"/>
    </location>
</feature>
<reference evidence="4 5" key="2">
    <citation type="submission" date="2017-09" db="EMBL/GenBank/DDBJ databases">
        <authorList>
            <person name="Lee N."/>
            <person name="Cho B.-K."/>
        </authorList>
    </citation>
    <scope>NUCLEOTIDE SEQUENCE [LARGE SCALE GENOMIC DNA]</scope>
    <source>
        <strain evidence="4 5">ATCC 19740</strain>
    </source>
</reference>
<evidence type="ECO:0000313" key="6">
    <source>
        <dbReference type="Proteomes" id="UP000642014"/>
    </source>
</evidence>
<feature type="domain" description="Orc1-like AAA ATPase" evidence="2">
    <location>
        <begin position="32"/>
        <end position="150"/>
    </location>
</feature>
<dbReference type="Proteomes" id="UP000642014">
    <property type="component" value="Unassembled WGS sequence"/>
</dbReference>
<name>A0AAV4KI25_9ACTN</name>
<dbReference type="GeneID" id="95452431"/>